<dbReference type="GeneID" id="28894423"/>
<sequence>MIRPFSIYSITLDVFPWLLNLFFLFFFLILFPLLRNFLFCVVSLIQNIQPLCFLSGTRRMNDESFRLKTMRRSRRVTGDDDSLVALSHSVCSPLGMLTKKV</sequence>
<keyword evidence="1" id="KW-1133">Transmembrane helix</keyword>
<evidence type="ECO:0000313" key="3">
    <source>
        <dbReference type="Proteomes" id="UP000076632"/>
    </source>
</evidence>
<evidence type="ECO:0000313" key="2">
    <source>
        <dbReference type="EMBL" id="KZF22361.1"/>
    </source>
</evidence>
<gene>
    <name evidence="2" type="ORF">L228DRAFT_151159</name>
</gene>
<dbReference type="EMBL" id="KV407459">
    <property type="protein sequence ID" value="KZF22361.1"/>
    <property type="molecule type" value="Genomic_DNA"/>
</dbReference>
<dbReference type="InParanoid" id="A0A165GM56"/>
<accession>A0A165GM56</accession>
<organism evidence="2 3">
    <name type="scientific">Xylona heveae (strain CBS 132557 / TC161)</name>
    <dbReference type="NCBI Taxonomy" id="1328760"/>
    <lineage>
        <taxon>Eukaryota</taxon>
        <taxon>Fungi</taxon>
        <taxon>Dikarya</taxon>
        <taxon>Ascomycota</taxon>
        <taxon>Pezizomycotina</taxon>
        <taxon>Xylonomycetes</taxon>
        <taxon>Xylonales</taxon>
        <taxon>Xylonaceae</taxon>
        <taxon>Xylona</taxon>
    </lineage>
</organism>
<evidence type="ECO:0000256" key="1">
    <source>
        <dbReference type="SAM" id="Phobius"/>
    </source>
</evidence>
<name>A0A165GM56_XYLHT</name>
<dbReference type="RefSeq" id="XP_018187916.1">
    <property type="nucleotide sequence ID" value="XM_018329286.1"/>
</dbReference>
<keyword evidence="1" id="KW-0472">Membrane</keyword>
<dbReference type="Proteomes" id="UP000076632">
    <property type="component" value="Unassembled WGS sequence"/>
</dbReference>
<keyword evidence="1" id="KW-0812">Transmembrane</keyword>
<protein>
    <submittedName>
        <fullName evidence="2">Uncharacterized protein</fullName>
    </submittedName>
</protein>
<feature type="transmembrane region" description="Helical" evidence="1">
    <location>
        <begin position="7"/>
        <end position="30"/>
    </location>
</feature>
<keyword evidence="3" id="KW-1185">Reference proteome</keyword>
<reference evidence="2 3" key="1">
    <citation type="journal article" date="2016" name="Fungal Biol.">
        <title>The genome of Xylona heveae provides a window into fungal endophytism.</title>
        <authorList>
            <person name="Gazis R."/>
            <person name="Kuo A."/>
            <person name="Riley R."/>
            <person name="LaButti K."/>
            <person name="Lipzen A."/>
            <person name="Lin J."/>
            <person name="Amirebrahimi M."/>
            <person name="Hesse C.N."/>
            <person name="Spatafora J.W."/>
            <person name="Henrissat B."/>
            <person name="Hainaut M."/>
            <person name="Grigoriev I.V."/>
            <person name="Hibbett D.S."/>
        </authorList>
    </citation>
    <scope>NUCLEOTIDE SEQUENCE [LARGE SCALE GENOMIC DNA]</scope>
    <source>
        <strain evidence="2 3">TC161</strain>
    </source>
</reference>
<dbReference type="AlphaFoldDB" id="A0A165GM56"/>
<proteinExistence type="predicted"/>